<feature type="compositionally biased region" description="Basic residues" evidence="2">
    <location>
        <begin position="71"/>
        <end position="81"/>
    </location>
</feature>
<dbReference type="EMBL" id="SKBQ01000089">
    <property type="protein sequence ID" value="TPX07590.1"/>
    <property type="molecule type" value="Genomic_DNA"/>
</dbReference>
<evidence type="ECO:0000256" key="1">
    <source>
        <dbReference type="ARBA" id="ARBA00038158"/>
    </source>
</evidence>
<dbReference type="InterPro" id="IPR029063">
    <property type="entry name" value="SAM-dependent_MTases_sf"/>
</dbReference>
<evidence type="ECO:0000313" key="5">
    <source>
        <dbReference type="EMBL" id="TPX07590.1"/>
    </source>
</evidence>
<dbReference type="SUPFAM" id="SSF53335">
    <property type="entry name" value="S-adenosyl-L-methionine-dependent methyltransferases"/>
    <property type="match status" value="1"/>
</dbReference>
<feature type="signal peptide" evidence="3">
    <location>
        <begin position="1"/>
        <end position="19"/>
    </location>
</feature>
<reference evidence="5 6" key="1">
    <citation type="submission" date="2019-06" db="EMBL/GenBank/DDBJ databases">
        <title>Draft genome sequence of the filamentous fungus Phialemoniopsis curvata isolated from diesel fuel.</title>
        <authorList>
            <person name="Varaljay V.A."/>
            <person name="Lyon W.J."/>
            <person name="Crouch A.L."/>
            <person name="Drake C.E."/>
            <person name="Hollomon J.M."/>
            <person name="Nadeau L.J."/>
            <person name="Nunn H.S."/>
            <person name="Stevenson B.S."/>
            <person name="Bojanowski C.L."/>
            <person name="Crookes-Goodson W.J."/>
        </authorList>
    </citation>
    <scope>NUCLEOTIDE SEQUENCE [LARGE SCALE GENOMIC DNA]</scope>
    <source>
        <strain evidence="5 6">D216</strain>
    </source>
</reference>
<evidence type="ECO:0000256" key="3">
    <source>
        <dbReference type="SAM" id="SignalP"/>
    </source>
</evidence>
<dbReference type="InParanoid" id="A0A507ATQ0"/>
<dbReference type="OrthoDB" id="3647at2759"/>
<dbReference type="RefSeq" id="XP_030989301.1">
    <property type="nucleotide sequence ID" value="XM_031133335.1"/>
</dbReference>
<dbReference type="PANTHER" id="PTHR43591:SF108">
    <property type="entry name" value="S-ADENOSYL-L-METHIONINE-DEPENDENT METHYLTRANSFERASE"/>
    <property type="match status" value="1"/>
</dbReference>
<evidence type="ECO:0000259" key="4">
    <source>
        <dbReference type="Pfam" id="PF08241"/>
    </source>
</evidence>
<proteinExistence type="inferred from homology"/>
<dbReference type="Pfam" id="PF08241">
    <property type="entry name" value="Methyltransf_11"/>
    <property type="match status" value="1"/>
</dbReference>
<feature type="region of interest" description="Disordered" evidence="2">
    <location>
        <begin position="45"/>
        <end position="86"/>
    </location>
</feature>
<name>A0A507ATQ0_9PEZI</name>
<dbReference type="GeneID" id="41978136"/>
<feature type="domain" description="Methyltransferase type 11" evidence="4">
    <location>
        <begin position="144"/>
        <end position="253"/>
    </location>
</feature>
<protein>
    <recommendedName>
        <fullName evidence="4">Methyltransferase type 11 domain-containing protein</fullName>
    </recommendedName>
</protein>
<keyword evidence="6" id="KW-1185">Reference proteome</keyword>
<comment type="caution">
    <text evidence="5">The sequence shown here is derived from an EMBL/GenBank/DDBJ whole genome shotgun (WGS) entry which is preliminary data.</text>
</comment>
<evidence type="ECO:0000256" key="2">
    <source>
        <dbReference type="SAM" id="MobiDB-lite"/>
    </source>
</evidence>
<dbReference type="STRING" id="1093900.A0A507ATQ0"/>
<evidence type="ECO:0000313" key="6">
    <source>
        <dbReference type="Proteomes" id="UP000319257"/>
    </source>
</evidence>
<dbReference type="PANTHER" id="PTHR43591">
    <property type="entry name" value="METHYLTRANSFERASE"/>
    <property type="match status" value="1"/>
</dbReference>
<sequence length="332" mass="36702">MRIGFVVFTAAQLIHHACATTTTTPDKNANATVEIVGQLLSSPQFNDFDATRDHSNQGPAADMAHDDQHHQHDHHHGHGHGGTHANQQYFDEQASDYDRKHQKTLDQIIREIRSRLDFLGADWVGEDEENEGPDGKPKRQVRLLDYACGTGVVSRKNQKKKKALAPYTTQCIGLDLSQGMVDAYNRAAANQGIPPEEMRACAANLLEGDDDGPASVSGPEFRDFDVAAVGLGFHHFDDPELAARRLVRRLRPGTGVLFIIDFAPHGAFEKGHPATETVMHHGFSEARIREVFARAGAGKGFGISDMGEVVFWKGEDVMHKRRLFVARGQRED</sequence>
<feature type="chain" id="PRO_5021240961" description="Methyltransferase type 11 domain-containing protein" evidence="3">
    <location>
        <begin position="20"/>
        <end position="332"/>
    </location>
</feature>
<dbReference type="AlphaFoldDB" id="A0A507ATQ0"/>
<comment type="similarity">
    <text evidence="1">Belongs to the methyltransferase superfamily. LaeA methyltransferase family.</text>
</comment>
<dbReference type="Gene3D" id="3.40.50.150">
    <property type="entry name" value="Vaccinia Virus protein VP39"/>
    <property type="match status" value="1"/>
</dbReference>
<dbReference type="InterPro" id="IPR013216">
    <property type="entry name" value="Methyltransf_11"/>
</dbReference>
<dbReference type="Proteomes" id="UP000319257">
    <property type="component" value="Unassembled WGS sequence"/>
</dbReference>
<dbReference type="GO" id="GO:0008757">
    <property type="term" value="F:S-adenosylmethionine-dependent methyltransferase activity"/>
    <property type="evidence" value="ECO:0007669"/>
    <property type="project" value="InterPro"/>
</dbReference>
<keyword evidence="3" id="KW-0732">Signal</keyword>
<organism evidence="5 6">
    <name type="scientific">Thyridium curvatum</name>
    <dbReference type="NCBI Taxonomy" id="1093900"/>
    <lineage>
        <taxon>Eukaryota</taxon>
        <taxon>Fungi</taxon>
        <taxon>Dikarya</taxon>
        <taxon>Ascomycota</taxon>
        <taxon>Pezizomycotina</taxon>
        <taxon>Sordariomycetes</taxon>
        <taxon>Sordariomycetidae</taxon>
        <taxon>Thyridiales</taxon>
        <taxon>Thyridiaceae</taxon>
        <taxon>Thyridium</taxon>
    </lineage>
</organism>
<gene>
    <name evidence="5" type="ORF">E0L32_010689</name>
</gene>
<accession>A0A507ATQ0</accession>